<name>A0ABY0BLM5_MORCA</name>
<proteinExistence type="predicted"/>
<keyword evidence="2" id="KW-1185">Reference proteome</keyword>
<protein>
    <submittedName>
        <fullName evidence="1">Uncharacterized protein</fullName>
    </submittedName>
</protein>
<accession>A0ABY0BLM5</accession>
<dbReference type="Proteomes" id="UP000268436">
    <property type="component" value="Unassembled WGS sequence"/>
</dbReference>
<gene>
    <name evidence="1" type="ORF">EJK54_1958</name>
</gene>
<reference evidence="1 2" key="1">
    <citation type="submission" date="2018-12" db="EMBL/GenBank/DDBJ databases">
        <title>Persistence of Moraxella catarrhalis in Chronic Obstructive Pulmonary Disease and Regulation of the Hag/MID Adhesin.</title>
        <authorList>
            <person name="Murphy T."/>
            <person name="Zhao X."/>
            <person name="Vyas G."/>
            <person name="Aluvathingal J."/>
            <person name="Nadendla S."/>
            <person name="Tallon L."/>
            <person name="Tettelin H."/>
        </authorList>
    </citation>
    <scope>NUCLEOTIDE SEQUENCE [LARGE SCALE GENOMIC DNA]</scope>
    <source>
        <strain evidence="1 2">173P27B1</strain>
    </source>
</reference>
<organism evidence="1 2">
    <name type="scientific">Moraxella catarrhalis</name>
    <name type="common">Branhamella catarrhalis</name>
    <dbReference type="NCBI Taxonomy" id="480"/>
    <lineage>
        <taxon>Bacteria</taxon>
        <taxon>Pseudomonadati</taxon>
        <taxon>Pseudomonadota</taxon>
        <taxon>Gammaproteobacteria</taxon>
        <taxon>Moraxellales</taxon>
        <taxon>Moraxellaceae</taxon>
        <taxon>Moraxella</taxon>
    </lineage>
</organism>
<evidence type="ECO:0000313" key="1">
    <source>
        <dbReference type="EMBL" id="RUO17462.1"/>
    </source>
</evidence>
<sequence length="38" mass="4485">MLKWGILLHYSFMLDEKKPKTGLLFGSMFQFPCMDFLA</sequence>
<comment type="caution">
    <text evidence="1">The sequence shown here is derived from an EMBL/GenBank/DDBJ whole genome shotgun (WGS) entry which is preliminary data.</text>
</comment>
<evidence type="ECO:0000313" key="2">
    <source>
        <dbReference type="Proteomes" id="UP000268436"/>
    </source>
</evidence>
<dbReference type="EMBL" id="RYER01000004">
    <property type="protein sequence ID" value="RUO17462.1"/>
    <property type="molecule type" value="Genomic_DNA"/>
</dbReference>